<keyword evidence="1" id="KW-0732">Signal</keyword>
<gene>
    <name evidence="2" type="ORF">HMJ29_01560</name>
</gene>
<sequence length="218" mass="24341">MPVFLMLLFSLLLPAPPPPTAAVAFQRIAAATYQQAHRAARPTVAPATFPVKALNGQLVIPTAVGPQTFRNIIIDEKAVANGHSEEETETYTYHGFLPNYQRHVVEVAFYETAEWWLISPEGRRLTLYGAPLYAPDQQSIATICPGLEYSGGQPNAVQLLQVQQGVLRPVWEVRPENWEPAELFWVNSTTLYLKRTEYPKGQEGPTTYWKPSIAAKAH</sequence>
<evidence type="ECO:0000313" key="3">
    <source>
        <dbReference type="Proteomes" id="UP000501623"/>
    </source>
</evidence>
<feature type="signal peptide" evidence="1">
    <location>
        <begin position="1"/>
        <end position="21"/>
    </location>
</feature>
<organism evidence="2 3">
    <name type="scientific">Hymenobacter taeanensis</name>
    <dbReference type="NCBI Taxonomy" id="2735321"/>
    <lineage>
        <taxon>Bacteria</taxon>
        <taxon>Pseudomonadati</taxon>
        <taxon>Bacteroidota</taxon>
        <taxon>Cytophagia</taxon>
        <taxon>Cytophagales</taxon>
        <taxon>Hymenobacteraceae</taxon>
        <taxon>Hymenobacter</taxon>
    </lineage>
</organism>
<evidence type="ECO:0000313" key="2">
    <source>
        <dbReference type="EMBL" id="QJX45692.1"/>
    </source>
</evidence>
<evidence type="ECO:0000256" key="1">
    <source>
        <dbReference type="SAM" id="SignalP"/>
    </source>
</evidence>
<proteinExistence type="predicted"/>
<dbReference type="KEGG" id="hts:HMJ29_01560"/>
<protein>
    <recommendedName>
        <fullName evidence="4">GLPGLI family protein</fullName>
    </recommendedName>
</protein>
<keyword evidence="3" id="KW-1185">Reference proteome</keyword>
<dbReference type="EMBL" id="CP053538">
    <property type="protein sequence ID" value="QJX45692.1"/>
    <property type="molecule type" value="Genomic_DNA"/>
</dbReference>
<evidence type="ECO:0008006" key="4">
    <source>
        <dbReference type="Google" id="ProtNLM"/>
    </source>
</evidence>
<dbReference type="Proteomes" id="UP000501623">
    <property type="component" value="Chromosome"/>
</dbReference>
<dbReference type="AlphaFoldDB" id="A0A6M6BCK2"/>
<reference evidence="2 3" key="1">
    <citation type="submission" date="2020-05" db="EMBL/GenBank/DDBJ databases">
        <title>Complete genome sequence of Hymenobacter sp. TS19 in Coasted Sand Dune.</title>
        <authorList>
            <person name="Lee J.-H."/>
            <person name="Jung J.-H."/>
            <person name="Jeong S."/>
            <person name="Zhao L."/>
            <person name="Kim M.-K."/>
            <person name="Seo H.-S."/>
            <person name="Lim S."/>
        </authorList>
    </citation>
    <scope>NUCLEOTIDE SEQUENCE [LARGE SCALE GENOMIC DNA]</scope>
    <source>
        <strain evidence="2 3">TS19</strain>
    </source>
</reference>
<dbReference type="RefSeq" id="WP_171589838.1">
    <property type="nucleotide sequence ID" value="NZ_CP053538.1"/>
</dbReference>
<accession>A0A6M6BCK2</accession>
<feature type="chain" id="PRO_5026729050" description="GLPGLI family protein" evidence="1">
    <location>
        <begin position="22"/>
        <end position="218"/>
    </location>
</feature>
<name>A0A6M6BCK2_9BACT</name>